<dbReference type="PROSITE" id="PS51257">
    <property type="entry name" value="PROKAR_LIPOPROTEIN"/>
    <property type="match status" value="1"/>
</dbReference>
<keyword evidence="2" id="KW-0732">Signal</keyword>
<proteinExistence type="predicted"/>
<evidence type="ECO:0000313" key="3">
    <source>
        <dbReference type="EMBL" id="MFC0862363.1"/>
    </source>
</evidence>
<comment type="caution">
    <text evidence="3">The sequence shown here is derived from an EMBL/GenBank/DDBJ whole genome shotgun (WGS) entry which is preliminary data.</text>
</comment>
<reference evidence="3 4" key="1">
    <citation type="submission" date="2024-09" db="EMBL/GenBank/DDBJ databases">
        <authorList>
            <person name="Sun Q."/>
            <person name="Mori K."/>
        </authorList>
    </citation>
    <scope>NUCLEOTIDE SEQUENCE [LARGE SCALE GENOMIC DNA]</scope>
    <source>
        <strain evidence="3 4">TBRC 1851</strain>
    </source>
</reference>
<keyword evidence="4" id="KW-1185">Reference proteome</keyword>
<name>A0ABV6U1N4_9ACTN</name>
<protein>
    <recommendedName>
        <fullName evidence="5">Lipoprotein</fullName>
    </recommendedName>
</protein>
<organism evidence="3 4">
    <name type="scientific">Sphaerimonospora cavernae</name>
    <dbReference type="NCBI Taxonomy" id="1740611"/>
    <lineage>
        <taxon>Bacteria</taxon>
        <taxon>Bacillati</taxon>
        <taxon>Actinomycetota</taxon>
        <taxon>Actinomycetes</taxon>
        <taxon>Streptosporangiales</taxon>
        <taxon>Streptosporangiaceae</taxon>
        <taxon>Sphaerimonospora</taxon>
    </lineage>
</organism>
<feature type="signal peptide" evidence="2">
    <location>
        <begin position="1"/>
        <end position="21"/>
    </location>
</feature>
<dbReference type="RefSeq" id="WP_394300577.1">
    <property type="nucleotide sequence ID" value="NZ_JBHMQT010000013.1"/>
</dbReference>
<evidence type="ECO:0000256" key="2">
    <source>
        <dbReference type="SAM" id="SignalP"/>
    </source>
</evidence>
<evidence type="ECO:0000313" key="4">
    <source>
        <dbReference type="Proteomes" id="UP001589870"/>
    </source>
</evidence>
<gene>
    <name evidence="3" type="ORF">ACFHYQ_08640</name>
</gene>
<feature type="region of interest" description="Disordered" evidence="1">
    <location>
        <begin position="25"/>
        <end position="48"/>
    </location>
</feature>
<evidence type="ECO:0008006" key="5">
    <source>
        <dbReference type="Google" id="ProtNLM"/>
    </source>
</evidence>
<feature type="chain" id="PRO_5046279616" description="Lipoprotein" evidence="2">
    <location>
        <begin position="22"/>
        <end position="184"/>
    </location>
</feature>
<evidence type="ECO:0000256" key="1">
    <source>
        <dbReference type="SAM" id="MobiDB-lite"/>
    </source>
</evidence>
<accession>A0ABV6U1N4</accession>
<dbReference type="Proteomes" id="UP001589870">
    <property type="component" value="Unassembled WGS sequence"/>
</dbReference>
<dbReference type="EMBL" id="JBHMQT010000013">
    <property type="protein sequence ID" value="MFC0862363.1"/>
    <property type="molecule type" value="Genomic_DNA"/>
</dbReference>
<sequence>MAWRTGSALLALVVAVSGCTASQGVSRTATPVASPSGKPALDVPSPRTTSEEEAVIAAYTAYWPASNRAVTLPLEEARQLLSQYETDDQVKGAIAGIKRYQAMHREGWGEVVVHVQKVTVKGDKATLRDCMDASGSGEADSRTQKLIPGTLSSPYLAVEAVLHRGADGRWRLAQKKALGTKCTR</sequence>